<sequence>MNLRNILSATALIWANAVYADPDTIFDPLTIARQENPTAELEEERQAQKKRFEERKQREEKIRRVEADISNLNLCIRAYYKSFRTGFAGGDRDWAYVYNVHLVRGENCKGAAENGNLTISNIRAGSSVLVGEKRCPGTSECHIVRELDNESGNACFTVRLDRHGYSWQTDVCGFRHRGPGPSGLYRQFKLYLTTS</sequence>
<organism evidence="2 3">
    <name type="scientific">Shimia marina</name>
    <dbReference type="NCBI Taxonomy" id="321267"/>
    <lineage>
        <taxon>Bacteria</taxon>
        <taxon>Pseudomonadati</taxon>
        <taxon>Pseudomonadota</taxon>
        <taxon>Alphaproteobacteria</taxon>
        <taxon>Rhodobacterales</taxon>
        <taxon>Roseobacteraceae</taxon>
    </lineage>
</organism>
<dbReference type="RefSeq" id="WP_058239221.1">
    <property type="nucleotide sequence ID" value="NZ_CYPW01000010.1"/>
</dbReference>
<protein>
    <submittedName>
        <fullName evidence="2">Uncharacterized protein</fullName>
    </submittedName>
</protein>
<dbReference type="Proteomes" id="UP000054823">
    <property type="component" value="Unassembled WGS sequence"/>
</dbReference>
<accession>A0A0P1EPC5</accession>
<gene>
    <name evidence="2" type="ORF">SHM7688_01423</name>
</gene>
<dbReference type="EMBL" id="CYPW01000010">
    <property type="protein sequence ID" value="CUH51983.1"/>
    <property type="molecule type" value="Genomic_DNA"/>
</dbReference>
<name>A0A0P1EPC5_9RHOB</name>
<reference evidence="2 3" key="1">
    <citation type="submission" date="2015-09" db="EMBL/GenBank/DDBJ databases">
        <authorList>
            <consortium name="Swine Surveillance"/>
        </authorList>
    </citation>
    <scope>NUCLEOTIDE SEQUENCE [LARGE SCALE GENOMIC DNA]</scope>
    <source>
        <strain evidence="2 3">CECT 7688</strain>
    </source>
</reference>
<keyword evidence="3" id="KW-1185">Reference proteome</keyword>
<evidence type="ECO:0000313" key="3">
    <source>
        <dbReference type="Proteomes" id="UP000054823"/>
    </source>
</evidence>
<evidence type="ECO:0000256" key="1">
    <source>
        <dbReference type="SAM" id="MobiDB-lite"/>
    </source>
</evidence>
<feature type="compositionally biased region" description="Basic and acidic residues" evidence="1">
    <location>
        <begin position="44"/>
        <end position="56"/>
    </location>
</feature>
<feature type="region of interest" description="Disordered" evidence="1">
    <location>
        <begin position="37"/>
        <end position="56"/>
    </location>
</feature>
<evidence type="ECO:0000313" key="2">
    <source>
        <dbReference type="EMBL" id="CUH51983.1"/>
    </source>
</evidence>
<proteinExistence type="predicted"/>
<dbReference type="AlphaFoldDB" id="A0A0P1EPC5"/>